<keyword evidence="6" id="KW-1185">Reference proteome</keyword>
<feature type="repeat" description="PPR" evidence="3">
    <location>
        <begin position="694"/>
        <end position="728"/>
    </location>
</feature>
<dbReference type="Pfam" id="PF20430">
    <property type="entry name" value="Eplus_motif"/>
    <property type="match status" value="1"/>
</dbReference>
<dbReference type="FunFam" id="1.25.40.10:FF:000196">
    <property type="entry name" value="Pentatricopeptide repeat-containing protein At4g14850"/>
    <property type="match status" value="1"/>
</dbReference>
<dbReference type="PROSITE" id="PS51375">
    <property type="entry name" value="PPR"/>
    <property type="match status" value="6"/>
</dbReference>
<dbReference type="PANTHER" id="PTHR47926">
    <property type="entry name" value="PENTATRICOPEPTIDE REPEAT-CONTAINING PROTEIN"/>
    <property type="match status" value="1"/>
</dbReference>
<dbReference type="Pfam" id="PF13041">
    <property type="entry name" value="PPR_2"/>
    <property type="match status" value="6"/>
</dbReference>
<protein>
    <recommendedName>
        <fullName evidence="4">DYW domain-containing protein</fullName>
    </recommendedName>
</protein>
<evidence type="ECO:0000313" key="5">
    <source>
        <dbReference type="EMBL" id="CAK9152574.1"/>
    </source>
</evidence>
<dbReference type="FunFam" id="1.25.40.10:FF:000073">
    <property type="entry name" value="Pentatricopeptide repeat-containing protein chloroplastic"/>
    <property type="match status" value="2"/>
</dbReference>
<evidence type="ECO:0000259" key="4">
    <source>
        <dbReference type="Pfam" id="PF14432"/>
    </source>
</evidence>
<feature type="repeat" description="PPR" evidence="3">
    <location>
        <begin position="391"/>
        <end position="425"/>
    </location>
</feature>
<dbReference type="InterPro" id="IPR032867">
    <property type="entry name" value="DYW_dom"/>
</dbReference>
<evidence type="ECO:0000256" key="3">
    <source>
        <dbReference type="PROSITE-ProRule" id="PRU00708"/>
    </source>
</evidence>
<dbReference type="Proteomes" id="UP001642360">
    <property type="component" value="Unassembled WGS sequence"/>
</dbReference>
<reference evidence="5 6" key="1">
    <citation type="submission" date="2024-02" db="EMBL/GenBank/DDBJ databases">
        <authorList>
            <person name="Vignale AGUSTIN F."/>
            <person name="Sosa J E."/>
            <person name="Modenutti C."/>
        </authorList>
    </citation>
    <scope>NUCLEOTIDE SEQUENCE [LARGE SCALE GENOMIC DNA]</scope>
</reference>
<evidence type="ECO:0000256" key="2">
    <source>
        <dbReference type="ARBA" id="ARBA00022737"/>
    </source>
</evidence>
<proteinExistence type="inferred from homology"/>
<feature type="repeat" description="PPR" evidence="3">
    <location>
        <begin position="290"/>
        <end position="324"/>
    </location>
</feature>
<name>A0ABC8SBL8_9AQUA</name>
<dbReference type="Pfam" id="PF20431">
    <property type="entry name" value="E_motif"/>
    <property type="match status" value="1"/>
</dbReference>
<feature type="domain" description="DYW" evidence="4">
    <location>
        <begin position="909"/>
        <end position="996"/>
    </location>
</feature>
<gene>
    <name evidence="5" type="ORF">ILEXP_LOCUS20802</name>
</gene>
<dbReference type="AlphaFoldDB" id="A0ABC8SBL8"/>
<sequence length="1108" mass="124206">MRSPPPVFRGIFSPLYQIPPAHSIFYSKSYRPSLLSLRFQSSSCVALKVTELNDPSTDSALSNIENHQKFHLCDGFKKVSRDIDSLSWPNSKSSTLIGERDSNRRRFDKLGNGGVTEFYERKKLKWYSEMLRNCALKLSLNQGKTIHGQIIKNVIHPDSHLWVSLINLYAKCKSLVFARRVLDEMPERDVVAWTALIAGFVAEGYGSDGVSLLCEMRNEGLRPNEFTFATALKACSICLDLEFGKQVHAEVVKVGVFSDTYIGSALVDLYAKCGEMENADKVFFFMPEQNAVSWNALLNGYAQVGDGEVVLELFCQMTELEMKFSSFTLSTVLKGCANSGNLRAGQAVHTMTIKIGSEPDEFVSCSLVDMYSNCGLADDALKAFRRIKNPDIVAWSAMVSCLDLQGRKQEAVELFHLMQRTGLTPNQFTFSSLVSAVSALGNRHYCESIHACVYKHGFDSENLVSNALITMYMKIGSVHDGHNVFSAMSNRDVVSWNALLSGFHDIETCDQGPKFFKQMLKENFRPNIYTFISILRSCSCLSNFTFGKQVHGLIIKVNLGGDGYVGTALIDMYAKCRCLEDVEIIFNRLNERDLFTWTTIIAGYAQSDQGEKAIRCFSQMQKEGVKPNEFTLASCLRGCSGIASLVNGQQLHALAIKDGQFGDMFVTSALVDMYGKCGFIDDAETIFNDMESCDTVLWNTMICGYSQHGQGEKALEAFKIMLDEGVLPDAVTFIGILSACSHLGLIEVGRKHFESMSNMYKITPLIEHYACMVDILGRAGKVDEVKSFIEQMKLTPNALIWETVLGASRVHGDLELGEIAAKKLFEINPEKDSTYVLFSNMLAVKAKWDDVSKVRGMMSSRGVKKEPGCSWVEVNAQIHTFLSQDATHPRIWDIQQKLEELVQKLTSVGYTPNTNYVLHNITDREKIENLLYHSEKLALALALISNVPGKAVRIFKNLRICGDCHEFMRLVSGITDREIIVRDINHFHHFQNGTCSYLQESEGWCTCCKRSSAIGDSSKLKCFQYHSFKENVCNLKKQEADCIFKIGVIEGDRLELNKTLEDNAIWNANPLTGLSSASAYKAELCKGLRKRGERSRNMQHTEEWFNEE</sequence>
<dbReference type="InterPro" id="IPR002885">
    <property type="entry name" value="PPR_rpt"/>
</dbReference>
<dbReference type="InterPro" id="IPR046848">
    <property type="entry name" value="E_motif"/>
</dbReference>
<dbReference type="FunFam" id="1.25.40.10:FF:000366">
    <property type="entry name" value="Pentatricopeptide (PPR) repeat-containing protein"/>
    <property type="match status" value="1"/>
</dbReference>
<comment type="caution">
    <text evidence="5">The sequence shown here is derived from an EMBL/GenBank/DDBJ whole genome shotgun (WGS) entry which is preliminary data.</text>
</comment>
<dbReference type="InterPro" id="IPR046849">
    <property type="entry name" value="E2_motif"/>
</dbReference>
<dbReference type="Pfam" id="PF14432">
    <property type="entry name" value="DYW_deaminase"/>
    <property type="match status" value="1"/>
</dbReference>
<feature type="repeat" description="PPR" evidence="3">
    <location>
        <begin position="189"/>
        <end position="223"/>
    </location>
</feature>
<accession>A0ABC8SBL8</accession>
<keyword evidence="2" id="KW-0677">Repeat</keyword>
<dbReference type="InterPro" id="IPR046960">
    <property type="entry name" value="PPR_At4g14850-like_plant"/>
</dbReference>
<dbReference type="Gene3D" id="1.25.40.10">
    <property type="entry name" value="Tetratricopeptide repeat domain"/>
    <property type="match status" value="6"/>
</dbReference>
<evidence type="ECO:0000256" key="1">
    <source>
        <dbReference type="ARBA" id="ARBA00006643"/>
    </source>
</evidence>
<comment type="similarity">
    <text evidence="1">Belongs to the PPR family. PCMP-H subfamily.</text>
</comment>
<dbReference type="NCBIfam" id="TIGR00756">
    <property type="entry name" value="PPR"/>
    <property type="match status" value="6"/>
</dbReference>
<dbReference type="InterPro" id="IPR011990">
    <property type="entry name" value="TPR-like_helical_dom_sf"/>
</dbReference>
<evidence type="ECO:0000313" key="6">
    <source>
        <dbReference type="Proteomes" id="UP001642360"/>
    </source>
</evidence>
<dbReference type="FunFam" id="1.25.40.10:FF:000031">
    <property type="entry name" value="Pentatricopeptide repeat-containing protein mitochondrial"/>
    <property type="match status" value="1"/>
</dbReference>
<dbReference type="FunFam" id="1.25.40.10:FF:000227">
    <property type="entry name" value="Pentatricopeptide repeat-containing protein At3g13880"/>
    <property type="match status" value="1"/>
</dbReference>
<dbReference type="FunFam" id="1.25.40.10:FF:001325">
    <property type="entry name" value="Tetratricopeptide repeat (TPR)-like superfamily protein"/>
    <property type="match status" value="1"/>
</dbReference>
<dbReference type="EMBL" id="CAUOFW020002280">
    <property type="protein sequence ID" value="CAK9152574.1"/>
    <property type="molecule type" value="Genomic_DNA"/>
</dbReference>
<feature type="repeat" description="PPR" evidence="3">
    <location>
        <begin position="492"/>
        <end position="526"/>
    </location>
</feature>
<organism evidence="5 6">
    <name type="scientific">Ilex paraguariensis</name>
    <name type="common">yerba mate</name>
    <dbReference type="NCBI Taxonomy" id="185542"/>
    <lineage>
        <taxon>Eukaryota</taxon>
        <taxon>Viridiplantae</taxon>
        <taxon>Streptophyta</taxon>
        <taxon>Embryophyta</taxon>
        <taxon>Tracheophyta</taxon>
        <taxon>Spermatophyta</taxon>
        <taxon>Magnoliopsida</taxon>
        <taxon>eudicotyledons</taxon>
        <taxon>Gunneridae</taxon>
        <taxon>Pentapetalae</taxon>
        <taxon>asterids</taxon>
        <taxon>campanulids</taxon>
        <taxon>Aquifoliales</taxon>
        <taxon>Aquifoliaceae</taxon>
        <taxon>Ilex</taxon>
    </lineage>
</organism>
<dbReference type="Pfam" id="PF01535">
    <property type="entry name" value="PPR"/>
    <property type="match status" value="4"/>
</dbReference>
<feature type="repeat" description="PPR" evidence="3">
    <location>
        <begin position="593"/>
        <end position="627"/>
    </location>
</feature>